<evidence type="ECO:0000313" key="1">
    <source>
        <dbReference type="EMBL" id="CDW23140.1"/>
    </source>
</evidence>
<name>A0A0K2TBC4_LEPSM</name>
<reference evidence="1" key="1">
    <citation type="submission" date="2014-05" db="EMBL/GenBank/DDBJ databases">
        <authorList>
            <person name="Chronopoulou M."/>
        </authorList>
    </citation>
    <scope>NUCLEOTIDE SEQUENCE</scope>
    <source>
        <tissue evidence="1">Whole organism</tissue>
    </source>
</reference>
<sequence>MDISSLDNCALCCVL</sequence>
<organism evidence="1">
    <name type="scientific">Lepeophtheirus salmonis</name>
    <name type="common">Salmon louse</name>
    <name type="synonym">Caligus salmonis</name>
    <dbReference type="NCBI Taxonomy" id="72036"/>
    <lineage>
        <taxon>Eukaryota</taxon>
        <taxon>Metazoa</taxon>
        <taxon>Ecdysozoa</taxon>
        <taxon>Arthropoda</taxon>
        <taxon>Crustacea</taxon>
        <taxon>Multicrustacea</taxon>
        <taxon>Hexanauplia</taxon>
        <taxon>Copepoda</taxon>
        <taxon>Siphonostomatoida</taxon>
        <taxon>Caligidae</taxon>
        <taxon>Lepeophtheirus</taxon>
    </lineage>
</organism>
<proteinExistence type="predicted"/>
<protein>
    <submittedName>
        <fullName evidence="1">Uncharacterized protein</fullName>
    </submittedName>
</protein>
<dbReference type="EMBL" id="HACA01005779">
    <property type="protein sequence ID" value="CDW23140.1"/>
    <property type="molecule type" value="Transcribed_RNA"/>
</dbReference>
<accession>A0A0K2TBC4</accession>